<dbReference type="AlphaFoldDB" id="A0A0W0F0A2"/>
<dbReference type="InterPro" id="IPR016163">
    <property type="entry name" value="Ald_DH_C"/>
</dbReference>
<dbReference type="InterPro" id="IPR016161">
    <property type="entry name" value="Ald_DH/histidinol_DH"/>
</dbReference>
<accession>A0A0W0F0A2</accession>
<dbReference type="PANTHER" id="PTHR43570">
    <property type="entry name" value="ALDEHYDE DEHYDROGENASE"/>
    <property type="match status" value="1"/>
</dbReference>
<gene>
    <name evidence="2" type="ORF">WG66_17648</name>
</gene>
<sequence length="468" mass="50597">MSNIILLHQLKAAFDTGLSRPVSWRRKQLEGIHGAVQANLEKLVNAAVQDERLVRTEVLLELDCVLDFIKSKLDELVSNANTNFNYAKSDIGLGALQIRKSSRYTPAGVVLIQSSWAYPYSSLLIPAVSAFAAGNFCAFVASSIPAVAKLLSSTFSTFLDQNGHAFLDVSSSDEETHLFDTPTPSVSVLDISITSSKVGVVKVSTTPSDSSVAYVHESGNIKAAAREITDAKLAFNGLAPRAPSVVLVDYSVYDEFRAQLIDAAGGRHNLPSGRLTSSAKYIEANGTVVVASDPLTIVEVQTKDARSTLSTVGHLPYLVVCRVSSPDTAIDRIATMSKLSTFVLYAAEPFRTYVNDNVDSKETLWGALPVELLGNPWGSSISNLSLAIAEPQEVVQVTKSSQKRLVDFTIVPSLENAIAKSWIPRVDEGPGTRIDFFQQVGMVFKTVKFAGLLAVATTGYVTYRHFTR</sequence>
<dbReference type="Gene3D" id="3.40.605.10">
    <property type="entry name" value="Aldehyde Dehydrogenase, Chain A, domain 1"/>
    <property type="match status" value="1"/>
</dbReference>
<name>A0A0W0F0A2_MONRR</name>
<dbReference type="Gene3D" id="3.40.309.10">
    <property type="entry name" value="Aldehyde Dehydrogenase, Chain A, domain 2"/>
    <property type="match status" value="1"/>
</dbReference>
<dbReference type="EMBL" id="LATX01002412">
    <property type="protein sequence ID" value="KTB29769.1"/>
    <property type="molecule type" value="Genomic_DNA"/>
</dbReference>
<proteinExistence type="predicted"/>
<dbReference type="PANTHER" id="PTHR43570:SF16">
    <property type="entry name" value="ALDEHYDE DEHYDROGENASE TYPE III, ISOFORM Q"/>
    <property type="match status" value="1"/>
</dbReference>
<dbReference type="GO" id="GO:0005737">
    <property type="term" value="C:cytoplasm"/>
    <property type="evidence" value="ECO:0007669"/>
    <property type="project" value="TreeGrafter"/>
</dbReference>
<dbReference type="InterPro" id="IPR016162">
    <property type="entry name" value="Ald_DH_N"/>
</dbReference>
<evidence type="ECO:0000313" key="2">
    <source>
        <dbReference type="EMBL" id="KTB29769.1"/>
    </source>
</evidence>
<evidence type="ECO:0000256" key="1">
    <source>
        <dbReference type="ARBA" id="ARBA00023002"/>
    </source>
</evidence>
<dbReference type="GO" id="GO:0004029">
    <property type="term" value="F:aldehyde dehydrogenase (NAD+) activity"/>
    <property type="evidence" value="ECO:0007669"/>
    <property type="project" value="TreeGrafter"/>
</dbReference>
<reference evidence="2 3" key="1">
    <citation type="submission" date="2015-12" db="EMBL/GenBank/DDBJ databases">
        <title>Draft genome sequence of Moniliophthora roreri, the causal agent of frosty pod rot of cacao.</title>
        <authorList>
            <person name="Aime M.C."/>
            <person name="Diaz-Valderrama J.R."/>
            <person name="Kijpornyongpan T."/>
            <person name="Phillips-Mora W."/>
        </authorList>
    </citation>
    <scope>NUCLEOTIDE SEQUENCE [LARGE SCALE GENOMIC DNA]</scope>
    <source>
        <strain evidence="2 3">MCA 2952</strain>
    </source>
</reference>
<comment type="caution">
    <text evidence="2">The sequence shown here is derived from an EMBL/GenBank/DDBJ whole genome shotgun (WGS) entry which is preliminary data.</text>
</comment>
<dbReference type="SUPFAM" id="SSF53720">
    <property type="entry name" value="ALDH-like"/>
    <property type="match status" value="1"/>
</dbReference>
<keyword evidence="1" id="KW-0560">Oxidoreductase</keyword>
<dbReference type="GO" id="GO:0006081">
    <property type="term" value="P:aldehyde metabolic process"/>
    <property type="evidence" value="ECO:0007669"/>
    <property type="project" value="InterPro"/>
</dbReference>
<protein>
    <submittedName>
        <fullName evidence="2">Uncharacterized protein</fullName>
    </submittedName>
</protein>
<dbReference type="InterPro" id="IPR012394">
    <property type="entry name" value="Aldehyde_DH_NAD(P)"/>
</dbReference>
<dbReference type="eggNOG" id="KOG2456">
    <property type="taxonomic scope" value="Eukaryota"/>
</dbReference>
<dbReference type="Proteomes" id="UP000054988">
    <property type="component" value="Unassembled WGS sequence"/>
</dbReference>
<organism evidence="2 3">
    <name type="scientific">Moniliophthora roreri</name>
    <name type="common">Frosty pod rot fungus</name>
    <name type="synonym">Monilia roreri</name>
    <dbReference type="NCBI Taxonomy" id="221103"/>
    <lineage>
        <taxon>Eukaryota</taxon>
        <taxon>Fungi</taxon>
        <taxon>Dikarya</taxon>
        <taxon>Basidiomycota</taxon>
        <taxon>Agaricomycotina</taxon>
        <taxon>Agaricomycetes</taxon>
        <taxon>Agaricomycetidae</taxon>
        <taxon>Agaricales</taxon>
        <taxon>Marasmiineae</taxon>
        <taxon>Marasmiaceae</taxon>
        <taxon>Moniliophthora</taxon>
    </lineage>
</organism>
<evidence type="ECO:0000313" key="3">
    <source>
        <dbReference type="Proteomes" id="UP000054988"/>
    </source>
</evidence>